<dbReference type="VEuPathDB" id="CryptoDB:CMU_010700"/>
<dbReference type="OMA" id="NIRETCI"/>
<name>B6AIT1_CRYMR</name>
<dbReference type="GeneID" id="6997672"/>
<sequence length="711" mass="82838">MCDIYVPNVHDVNESNKPAFEEAKFIIDNYRKGLPKSNPFLEGNESPCEISNSPFRNCLPLNPIIQNEEYNTKTIFHMSILYIADVLLSDMRDNSDLEDIKYFANKENLIKVVLKKKNVCQNIRYFDDDEEVGINTNKKYKERINNNIHAEITDNYEGEIMKYLDNSGFKHMPKLINSNWRNTGWIVMEYYDGISLQEFYRSSVIDIDDIHAIDEQVFEERLIYKAGPIYKALNELLVGRSKDEISGNTVLFNLALTQFIAISSIYVEMLKKGVLHCNPSPSSIMLRRGRLGINPNDIIFVDYSQSLRWSPDITDIFFSNIRETCIPDLRPILSFLLADFGKYIPLSSIDVTFFGQSMMAPVNSIFFMTEQFDIPQCRDYNELLREYYNSRFRCSDLLADTESIFHTIDCHTLLPANDAIPLRFKIFHFCQYSCNICNKGCERMMSLLTNSLDDNVDKNEEIDLNFISGILKYCKPNLDIFSETKLSNEWINQEWTDAIYKTAESGSNSVRSYKKSPLLGCRYCIQHQKIIQSLLFYFEIPSLLVYPYADLFIGDREILINSHKKIVNIIKQFLLNKNSNVFQNILSKPNTQNELPGNYINQLKDLSIKNNLLVLLLLGSRYTGLSSENNLELLHEYMHTPSGLLHLRIANDAPNYLYLQLIRQSFKFYMQNRFSSEYKYRILQMIRIFSKRLLPVSTRSFPLFRRPESIS</sequence>
<evidence type="ECO:0008006" key="3">
    <source>
        <dbReference type="Google" id="ProtNLM"/>
    </source>
</evidence>
<reference evidence="1" key="1">
    <citation type="submission" date="2008-06" db="EMBL/GenBank/DDBJ databases">
        <authorList>
            <person name="Lorenzi H."/>
            <person name="Inman J."/>
            <person name="Miller J."/>
            <person name="Schobel S."/>
            <person name="Amedeo P."/>
            <person name="Caler E.V."/>
            <person name="da Silva J."/>
        </authorList>
    </citation>
    <scope>NUCLEOTIDE SEQUENCE [LARGE SCALE GENOMIC DNA]</scope>
    <source>
        <strain evidence="1">RN66</strain>
    </source>
</reference>
<dbReference type="OrthoDB" id="337322at2759"/>
<dbReference type="InterPro" id="IPR011009">
    <property type="entry name" value="Kinase-like_dom_sf"/>
</dbReference>
<gene>
    <name evidence="1" type="ORF">CMU_010700</name>
</gene>
<keyword evidence="2" id="KW-1185">Reference proteome</keyword>
<dbReference type="SUPFAM" id="SSF56112">
    <property type="entry name" value="Protein kinase-like (PK-like)"/>
    <property type="match status" value="1"/>
</dbReference>
<accession>B6AIT1</accession>
<dbReference type="RefSeq" id="XP_002142471.1">
    <property type="nucleotide sequence ID" value="XM_002142435.1"/>
</dbReference>
<evidence type="ECO:0000313" key="2">
    <source>
        <dbReference type="Proteomes" id="UP000001460"/>
    </source>
</evidence>
<dbReference type="EMBL" id="DS989737">
    <property type="protein sequence ID" value="EEA08122.1"/>
    <property type="molecule type" value="Genomic_DNA"/>
</dbReference>
<proteinExistence type="predicted"/>
<evidence type="ECO:0000313" key="1">
    <source>
        <dbReference type="EMBL" id="EEA08122.1"/>
    </source>
</evidence>
<dbReference type="Proteomes" id="UP000001460">
    <property type="component" value="Unassembled WGS sequence"/>
</dbReference>
<dbReference type="AlphaFoldDB" id="B6AIT1"/>
<organism evidence="1 2">
    <name type="scientific">Cryptosporidium muris (strain RN66)</name>
    <dbReference type="NCBI Taxonomy" id="441375"/>
    <lineage>
        <taxon>Eukaryota</taxon>
        <taxon>Sar</taxon>
        <taxon>Alveolata</taxon>
        <taxon>Apicomplexa</taxon>
        <taxon>Conoidasida</taxon>
        <taxon>Coccidia</taxon>
        <taxon>Eucoccidiorida</taxon>
        <taxon>Eimeriorina</taxon>
        <taxon>Cryptosporidiidae</taxon>
        <taxon>Cryptosporidium</taxon>
    </lineage>
</organism>
<protein>
    <recommendedName>
        <fullName evidence="3">Protein kinase domain-containing protein</fullName>
    </recommendedName>
</protein>